<evidence type="ECO:0000313" key="7">
    <source>
        <dbReference type="WBParaSite" id="ACRNAN_scaffold2062.g18371.t1"/>
    </source>
</evidence>
<dbReference type="PANTHER" id="PTHR10353:SF36">
    <property type="entry name" value="LP05116P"/>
    <property type="match status" value="1"/>
</dbReference>
<dbReference type="InterPro" id="IPR001360">
    <property type="entry name" value="Glyco_hydro_1"/>
</dbReference>
<dbReference type="InterPro" id="IPR017853">
    <property type="entry name" value="GH"/>
</dbReference>
<dbReference type="Pfam" id="PF00232">
    <property type="entry name" value="Glyco_hydro_1"/>
    <property type="match status" value="1"/>
</dbReference>
<dbReference type="PRINTS" id="PR00131">
    <property type="entry name" value="GLHYDRLASE1"/>
</dbReference>
<sequence length="492" mass="55844">MKIMLITNYQFKNGCYIDNTTVTYDMRICCCGTDLCNNLSVNEPIRRTFAPDFMFGVATASYQVEGGAFADGKGPSIWDTFTHLPGTVKDNSTGDIACNSYELYETDIANIKYMGLNHYRFSLSWPRMFPSGRIDDPNPLGILYYDKLINLSIANNIEPMVTLYHWDMPQSLMDIGGFLNPDIKHYFANYSRFVFNRFGDRVKKWITLNEPTNMAQAEYCADQGKIYAPGEFKAHCAWSLYLAAHNMLLSHLEMARVYKNDFQATQKGIIGLALDGPWFEPYKNLPENQDAANRAFEFGIGWLGHPIYSPDGDYSEVLKERIANMSLQEKRVTSRLPVFTQDEIDGLKNSADFIGCNYYAGAKAKDLPTELENDTLGTTQEKRDSAAQGLDDADWTSVSSPTGAWPLYTPWTLRELLNYYRTNYGNKPVYITENGCMEVIGQENLNDQGRIHFLRGYLLSIAAAIEDGCNVKGHTVWSLMDNFEWTKGYTMK</sequence>
<dbReference type="SUPFAM" id="SSF51445">
    <property type="entry name" value="(Trans)glycosidases"/>
    <property type="match status" value="1"/>
</dbReference>
<evidence type="ECO:0000256" key="4">
    <source>
        <dbReference type="RuleBase" id="RU003690"/>
    </source>
</evidence>
<evidence type="ECO:0000256" key="2">
    <source>
        <dbReference type="ARBA" id="ARBA00022801"/>
    </source>
</evidence>
<dbReference type="PANTHER" id="PTHR10353">
    <property type="entry name" value="GLYCOSYL HYDROLASE"/>
    <property type="match status" value="1"/>
</dbReference>
<name>A0A914D919_9BILA</name>
<dbReference type="PROSITE" id="PS00653">
    <property type="entry name" value="GLYCOSYL_HYDROL_F1_2"/>
    <property type="match status" value="1"/>
</dbReference>
<evidence type="ECO:0000256" key="5">
    <source>
        <dbReference type="SAM" id="MobiDB-lite"/>
    </source>
</evidence>
<keyword evidence="3" id="KW-0326">Glycosidase</keyword>
<dbReference type="GO" id="GO:0008422">
    <property type="term" value="F:beta-glucosidase activity"/>
    <property type="evidence" value="ECO:0007669"/>
    <property type="project" value="TreeGrafter"/>
</dbReference>
<dbReference type="InterPro" id="IPR033132">
    <property type="entry name" value="GH_1_N_CS"/>
</dbReference>
<evidence type="ECO:0000256" key="3">
    <source>
        <dbReference type="ARBA" id="ARBA00023295"/>
    </source>
</evidence>
<dbReference type="WBParaSite" id="ACRNAN_scaffold2062.g18371.t1">
    <property type="protein sequence ID" value="ACRNAN_scaffold2062.g18371.t1"/>
    <property type="gene ID" value="ACRNAN_scaffold2062.g18371"/>
</dbReference>
<organism evidence="6 7">
    <name type="scientific">Acrobeloides nanus</name>
    <dbReference type="NCBI Taxonomy" id="290746"/>
    <lineage>
        <taxon>Eukaryota</taxon>
        <taxon>Metazoa</taxon>
        <taxon>Ecdysozoa</taxon>
        <taxon>Nematoda</taxon>
        <taxon>Chromadorea</taxon>
        <taxon>Rhabditida</taxon>
        <taxon>Tylenchina</taxon>
        <taxon>Cephalobomorpha</taxon>
        <taxon>Cephaloboidea</taxon>
        <taxon>Cephalobidae</taxon>
        <taxon>Acrobeloides</taxon>
    </lineage>
</organism>
<dbReference type="AlphaFoldDB" id="A0A914D919"/>
<accession>A0A914D919</accession>
<reference evidence="7" key="1">
    <citation type="submission" date="2022-11" db="UniProtKB">
        <authorList>
            <consortium name="WormBaseParasite"/>
        </authorList>
    </citation>
    <scope>IDENTIFICATION</scope>
</reference>
<comment type="similarity">
    <text evidence="1 4">Belongs to the glycosyl hydrolase 1 family.</text>
</comment>
<proteinExistence type="inferred from homology"/>
<dbReference type="GO" id="GO:0005975">
    <property type="term" value="P:carbohydrate metabolic process"/>
    <property type="evidence" value="ECO:0007669"/>
    <property type="project" value="InterPro"/>
</dbReference>
<evidence type="ECO:0000256" key="1">
    <source>
        <dbReference type="ARBA" id="ARBA00010838"/>
    </source>
</evidence>
<evidence type="ECO:0000313" key="6">
    <source>
        <dbReference type="Proteomes" id="UP000887540"/>
    </source>
</evidence>
<dbReference type="Proteomes" id="UP000887540">
    <property type="component" value="Unplaced"/>
</dbReference>
<protein>
    <submittedName>
        <fullName evidence="7">Uncharacterized protein</fullName>
    </submittedName>
</protein>
<dbReference type="Gene3D" id="3.20.20.80">
    <property type="entry name" value="Glycosidases"/>
    <property type="match status" value="1"/>
</dbReference>
<feature type="region of interest" description="Disordered" evidence="5">
    <location>
        <begin position="376"/>
        <end position="395"/>
    </location>
</feature>
<keyword evidence="6" id="KW-1185">Reference proteome</keyword>
<keyword evidence="2" id="KW-0378">Hydrolase</keyword>